<dbReference type="OrthoDB" id="696337at2759"/>
<keyword evidence="2" id="KW-1185">Reference proteome</keyword>
<protein>
    <submittedName>
        <fullName evidence="1">Uncharacterized protein</fullName>
    </submittedName>
</protein>
<accession>A0A5N6ND54</accession>
<comment type="caution">
    <text evidence="1">The sequence shown here is derived from an EMBL/GenBank/DDBJ whole genome shotgun (WGS) entry which is preliminary data.</text>
</comment>
<sequence>MEHKMQIITKKIWSLIVFMLKKGVSKTKVSLNLSMMMKQRKIASGEYEFSCSNTPPYPISLFSTRMHKHQNNRHRLANHNPPLAVDDCGDIAIDPAIIKALDMMIKSPAASPTVMPGFMKSLVAHGLEDGQVDENAEKLLRVYMNSAAATPPYPISLFSTRMQKHQNNRHRLANHNPPLAVDDCDDITIDPAIIKALDMMIKSPVASPTVMPGFMKSRVAHGLKDGQVDENAEKFIQRLYNNMRVEMAN</sequence>
<dbReference type="PANTHER" id="PTHR33265:SF31">
    <property type="entry name" value="AVR9_CF-9 RAPIDLY ELICITED PROTEIN 146"/>
    <property type="match status" value="1"/>
</dbReference>
<dbReference type="Proteomes" id="UP000326396">
    <property type="component" value="Linkage Group LG2"/>
</dbReference>
<dbReference type="PANTHER" id="PTHR33265">
    <property type="entry name" value="AVR9/CF-9 RAPIDLY ELICITED PROTEIN-RELATED"/>
    <property type="match status" value="1"/>
</dbReference>
<reference evidence="1 2" key="1">
    <citation type="submission" date="2019-05" db="EMBL/GenBank/DDBJ databases">
        <title>Mikania micrantha, genome provides insights into the molecular mechanism of rapid growth.</title>
        <authorList>
            <person name="Liu B."/>
        </authorList>
    </citation>
    <scope>NUCLEOTIDE SEQUENCE [LARGE SCALE GENOMIC DNA]</scope>
    <source>
        <strain evidence="1">NLD-2019</strain>
        <tissue evidence="1">Leaf</tissue>
    </source>
</reference>
<proteinExistence type="predicted"/>
<name>A0A5N6ND54_9ASTR</name>
<organism evidence="1 2">
    <name type="scientific">Mikania micrantha</name>
    <name type="common">bitter vine</name>
    <dbReference type="NCBI Taxonomy" id="192012"/>
    <lineage>
        <taxon>Eukaryota</taxon>
        <taxon>Viridiplantae</taxon>
        <taxon>Streptophyta</taxon>
        <taxon>Embryophyta</taxon>
        <taxon>Tracheophyta</taxon>
        <taxon>Spermatophyta</taxon>
        <taxon>Magnoliopsida</taxon>
        <taxon>eudicotyledons</taxon>
        <taxon>Gunneridae</taxon>
        <taxon>Pentapetalae</taxon>
        <taxon>asterids</taxon>
        <taxon>campanulids</taxon>
        <taxon>Asterales</taxon>
        <taxon>Asteraceae</taxon>
        <taxon>Asteroideae</taxon>
        <taxon>Heliantheae alliance</taxon>
        <taxon>Eupatorieae</taxon>
        <taxon>Mikania</taxon>
    </lineage>
</organism>
<dbReference type="EMBL" id="SZYD01000012">
    <property type="protein sequence ID" value="KAD4585197.1"/>
    <property type="molecule type" value="Genomic_DNA"/>
</dbReference>
<gene>
    <name evidence="1" type="ORF">E3N88_22798</name>
</gene>
<dbReference type="AlphaFoldDB" id="A0A5N6ND54"/>
<evidence type="ECO:0000313" key="1">
    <source>
        <dbReference type="EMBL" id="KAD4585197.1"/>
    </source>
</evidence>
<evidence type="ECO:0000313" key="2">
    <source>
        <dbReference type="Proteomes" id="UP000326396"/>
    </source>
</evidence>